<dbReference type="SUPFAM" id="SSF53474">
    <property type="entry name" value="alpha/beta-Hydrolases"/>
    <property type="match status" value="1"/>
</dbReference>
<name>A0A1I0KIZ0_9ACTN</name>
<dbReference type="AlphaFoldDB" id="A0A1I0KIZ0"/>
<dbReference type="Pfam" id="PF06259">
    <property type="entry name" value="Abhydrolase_8"/>
    <property type="match status" value="1"/>
</dbReference>
<dbReference type="EMBL" id="FOHX01000008">
    <property type="protein sequence ID" value="SEU24671.1"/>
    <property type="molecule type" value="Genomic_DNA"/>
</dbReference>
<evidence type="ECO:0000313" key="4">
    <source>
        <dbReference type="EMBL" id="SEU24671.1"/>
    </source>
</evidence>
<dbReference type="STRING" id="568860.SAMN05421811_108142"/>
<accession>A0A1I0KIZ0</accession>
<evidence type="ECO:0000256" key="1">
    <source>
        <dbReference type="SAM" id="MobiDB-lite"/>
    </source>
</evidence>
<feature type="chain" id="PRO_5038457601" evidence="2">
    <location>
        <begin position="18"/>
        <end position="407"/>
    </location>
</feature>
<sequence>MLSLSVASAVAVPVIGAAHPAAVPAPVPASATPLSELTAQALAARYATSRSDVLAAADAATRHGHLRRATALRVMADPGRRFLSFDGRDGGRVVEIFGDLATAEHVAVLVPGADTNLDKYGLLRGGALRLHQALGERYAVVAWLGYRTPATMSLDTLTSDLADKGATELRGFVRQLTETKGAGGVSLLCHSYGGVVCARATPDLEVARIMLTGSPGVGVENVRELRTSAAVWAGRASHDWISLVPHTRLHLPFVTLGLGADPVSPGFGARVFVAGDGGHSDYLADGSLSLHNIARIITGLDPLQADPGRSRPDTAALQTDQRSPLTTPEPHPRASDETAARSADAAAKLLTSSTRNQGPGTASSARVTPQARSDAGQGAGQDLGGHARMSPSGGGHVQMPLEVVGRA</sequence>
<feature type="compositionally biased region" description="Basic and acidic residues" evidence="1">
    <location>
        <begin position="330"/>
        <end position="339"/>
    </location>
</feature>
<keyword evidence="5" id="KW-1185">Reference proteome</keyword>
<dbReference type="InterPro" id="IPR010427">
    <property type="entry name" value="DUF1023"/>
</dbReference>
<feature type="domain" description="DUF1023" evidence="3">
    <location>
        <begin position="86"/>
        <end position="246"/>
    </location>
</feature>
<feature type="signal peptide" evidence="2">
    <location>
        <begin position="1"/>
        <end position="17"/>
    </location>
</feature>
<keyword evidence="4" id="KW-0378">Hydrolase</keyword>
<feature type="compositionally biased region" description="Polar residues" evidence="1">
    <location>
        <begin position="316"/>
        <end position="326"/>
    </location>
</feature>
<dbReference type="Gene3D" id="3.40.50.1820">
    <property type="entry name" value="alpha/beta hydrolase"/>
    <property type="match status" value="1"/>
</dbReference>
<evidence type="ECO:0000259" key="3">
    <source>
        <dbReference type="Pfam" id="PF06259"/>
    </source>
</evidence>
<dbReference type="Proteomes" id="UP000199361">
    <property type="component" value="Unassembled WGS sequence"/>
</dbReference>
<feature type="region of interest" description="Disordered" evidence="1">
    <location>
        <begin position="302"/>
        <end position="407"/>
    </location>
</feature>
<feature type="compositionally biased region" description="Polar residues" evidence="1">
    <location>
        <begin position="350"/>
        <end position="371"/>
    </location>
</feature>
<keyword evidence="2" id="KW-0732">Signal</keyword>
<organism evidence="4 5">
    <name type="scientific">Nonomuraea wenchangensis</name>
    <dbReference type="NCBI Taxonomy" id="568860"/>
    <lineage>
        <taxon>Bacteria</taxon>
        <taxon>Bacillati</taxon>
        <taxon>Actinomycetota</taxon>
        <taxon>Actinomycetes</taxon>
        <taxon>Streptosporangiales</taxon>
        <taxon>Streptosporangiaceae</taxon>
        <taxon>Nonomuraea</taxon>
    </lineage>
</organism>
<gene>
    <name evidence="4" type="ORF">SAMN05421811_108142</name>
</gene>
<reference evidence="4 5" key="1">
    <citation type="submission" date="2016-10" db="EMBL/GenBank/DDBJ databases">
        <authorList>
            <person name="de Groot N.N."/>
        </authorList>
    </citation>
    <scope>NUCLEOTIDE SEQUENCE [LARGE SCALE GENOMIC DNA]</scope>
    <source>
        <strain evidence="4 5">CGMCC 4.5598</strain>
    </source>
</reference>
<protein>
    <submittedName>
        <fullName evidence="4">Alpha/beta hydrolase</fullName>
    </submittedName>
</protein>
<evidence type="ECO:0000313" key="5">
    <source>
        <dbReference type="Proteomes" id="UP000199361"/>
    </source>
</evidence>
<dbReference type="GO" id="GO:0016787">
    <property type="term" value="F:hydrolase activity"/>
    <property type="evidence" value="ECO:0007669"/>
    <property type="project" value="UniProtKB-KW"/>
</dbReference>
<evidence type="ECO:0000256" key="2">
    <source>
        <dbReference type="SAM" id="SignalP"/>
    </source>
</evidence>
<proteinExistence type="predicted"/>
<dbReference type="InterPro" id="IPR029058">
    <property type="entry name" value="AB_hydrolase_fold"/>
</dbReference>